<reference evidence="9 10" key="1">
    <citation type="journal article" date="2014" name="Genome Biol. Evol.">
        <title>The secreted proteins of Achlya hypogyna and Thraustotheca clavata identify the ancestral oomycete secretome and reveal gene acquisitions by horizontal gene transfer.</title>
        <authorList>
            <person name="Misner I."/>
            <person name="Blouin N."/>
            <person name="Leonard G."/>
            <person name="Richards T.A."/>
            <person name="Lane C.E."/>
        </authorList>
    </citation>
    <scope>NUCLEOTIDE SEQUENCE [LARGE SCALE GENOMIC DNA]</scope>
    <source>
        <strain evidence="9 10">ATCC 34112</strain>
    </source>
</reference>
<dbReference type="InterPro" id="IPR017853">
    <property type="entry name" value="GH"/>
</dbReference>
<comment type="similarity">
    <text evidence="1">Belongs to the glycosyl hydrolase 5 (cellulase A) family.</text>
</comment>
<keyword evidence="6" id="KW-0472">Membrane</keyword>
<keyword evidence="3" id="KW-0378">Hydrolase</keyword>
<keyword evidence="6" id="KW-0812">Transmembrane</keyword>
<accession>A0A1V9ZBX5</accession>
<dbReference type="EMBL" id="JNBS01002092">
    <property type="protein sequence ID" value="OQR95516.1"/>
    <property type="molecule type" value="Genomic_DNA"/>
</dbReference>
<evidence type="ECO:0000259" key="8">
    <source>
        <dbReference type="SMART" id="SM00768"/>
    </source>
</evidence>
<name>A0A1V9ZBX5_9STRA</name>
<keyword evidence="4" id="KW-0326">Glycosidase</keyword>
<comment type="caution">
    <text evidence="9">The sequence shown here is derived from an EMBL/GenBank/DDBJ whole genome shotgun (WGS) entry which is preliminary data.</text>
</comment>
<dbReference type="SUPFAM" id="SSF51445">
    <property type="entry name" value="(Trans)glycosidases"/>
    <property type="match status" value="1"/>
</dbReference>
<feature type="compositionally biased region" description="Basic and acidic residues" evidence="5">
    <location>
        <begin position="22"/>
        <end position="31"/>
    </location>
</feature>
<dbReference type="InterPro" id="IPR001547">
    <property type="entry name" value="Glyco_hydro_5"/>
</dbReference>
<dbReference type="Gene3D" id="3.20.20.80">
    <property type="entry name" value="Glycosidases"/>
    <property type="match status" value="1"/>
</dbReference>
<dbReference type="AlphaFoldDB" id="A0A1V9ZBX5"/>
<dbReference type="Proteomes" id="UP000243217">
    <property type="component" value="Unassembled WGS sequence"/>
</dbReference>
<evidence type="ECO:0000256" key="6">
    <source>
        <dbReference type="SAM" id="Phobius"/>
    </source>
</evidence>
<gene>
    <name evidence="9" type="ORF">THRCLA_07795</name>
</gene>
<proteinExistence type="inferred from homology"/>
<feature type="domain" description="X8" evidence="8">
    <location>
        <begin position="540"/>
        <end position="619"/>
    </location>
</feature>
<dbReference type="InterPro" id="IPR012946">
    <property type="entry name" value="X8"/>
</dbReference>
<evidence type="ECO:0000313" key="9">
    <source>
        <dbReference type="EMBL" id="OQR95516.1"/>
    </source>
</evidence>
<dbReference type="Gene3D" id="1.20.58.1040">
    <property type="match status" value="1"/>
</dbReference>
<feature type="signal peptide" evidence="7">
    <location>
        <begin position="1"/>
        <end position="17"/>
    </location>
</feature>
<dbReference type="PANTHER" id="PTHR31297:SF38">
    <property type="entry name" value="X8 DOMAIN-CONTAINING PROTEIN"/>
    <property type="match status" value="1"/>
</dbReference>
<dbReference type="GO" id="GO:0008422">
    <property type="term" value="F:beta-glucosidase activity"/>
    <property type="evidence" value="ECO:0007669"/>
    <property type="project" value="TreeGrafter"/>
</dbReference>
<keyword evidence="10" id="KW-1185">Reference proteome</keyword>
<feature type="region of interest" description="Disordered" evidence="5">
    <location>
        <begin position="18"/>
        <end position="47"/>
    </location>
</feature>
<dbReference type="GO" id="GO:0005576">
    <property type="term" value="C:extracellular region"/>
    <property type="evidence" value="ECO:0007669"/>
    <property type="project" value="TreeGrafter"/>
</dbReference>
<dbReference type="Pfam" id="PF07983">
    <property type="entry name" value="X8"/>
    <property type="match status" value="1"/>
</dbReference>
<sequence>MIKWLCVNVLLAALALGEDPDGGGKPRHDTVPPKNTKKPESTPSSAIPFRDFVAHDDTQTCSQDVHSTPFNVQVRGTNLGGWLVLEPWITPTLFYQFLGTQERYGDKAPEKTAMDQYTFCTALGKEEANRQLRIHWNNWVTEDDIKELASYGVNSLRIPVGDWMFVPYEPFIGCTDGSVEQLERVLDLCTKYKINVLIDIHAHVGSQNGFDNSGRSHQVKWTSVASTQPVGTTTFEHWPIRYAEWAGTYDPVNHNYSSINYENLNQSLTVVKKIVERYADHPAILGIQPVNEPWELTPIDVLKNFYWESYKATKAVAPSWKFVLHDSFRFGLQFWSQFMKGCPDIALDTHIYQAWMTPGSAADFNSNACQQKYTITNMENALMPVIVGEWSVATDNCAMWLNGFNDNLPGFPKVTCTQQKCPIDSTYLGYGFPGTPLDATKPIQGPYGTGTSGPSFGYCPVNSQSSFNVDHLAFTTNLVRKKLNAFQVGHGWYFWNFKTELDMTWNFLQLLRLGAFPKNVSSYEVGEVDNACDAEDKGDFLCRAKRGVKAFELQNGLNYACNCPGVDCTDIEKKYPTLVERCDYAYNAYWHLERTKGATCDFGGSAHLVSTNPNVSVSAKADSYVTSPLSNTTWDTIVASSGFLVGGLVGVGVTIMVLTMHRKRASRKMYYGQNEEGGLISSERHVGEERTPLMSKF</sequence>
<evidence type="ECO:0000256" key="2">
    <source>
        <dbReference type="ARBA" id="ARBA00022729"/>
    </source>
</evidence>
<evidence type="ECO:0000256" key="3">
    <source>
        <dbReference type="ARBA" id="ARBA00022801"/>
    </source>
</evidence>
<dbReference type="OrthoDB" id="417697at2759"/>
<evidence type="ECO:0000313" key="10">
    <source>
        <dbReference type="Proteomes" id="UP000243217"/>
    </source>
</evidence>
<dbReference type="STRING" id="74557.A0A1V9ZBX5"/>
<evidence type="ECO:0000256" key="1">
    <source>
        <dbReference type="ARBA" id="ARBA00005641"/>
    </source>
</evidence>
<evidence type="ECO:0000256" key="5">
    <source>
        <dbReference type="SAM" id="MobiDB-lite"/>
    </source>
</evidence>
<feature type="chain" id="PRO_5012370703" evidence="7">
    <location>
        <begin position="18"/>
        <end position="697"/>
    </location>
</feature>
<feature type="transmembrane region" description="Helical" evidence="6">
    <location>
        <begin position="637"/>
        <end position="659"/>
    </location>
</feature>
<evidence type="ECO:0000256" key="4">
    <source>
        <dbReference type="ARBA" id="ARBA00023295"/>
    </source>
</evidence>
<keyword evidence="2 7" id="KW-0732">Signal</keyword>
<protein>
    <submittedName>
        <fullName evidence="9">Glucan 1,3-beta-glucosidase</fullName>
    </submittedName>
</protein>
<dbReference type="PANTHER" id="PTHR31297">
    <property type="entry name" value="GLUCAN ENDO-1,6-BETA-GLUCOSIDASE B"/>
    <property type="match status" value="1"/>
</dbReference>
<dbReference type="GO" id="GO:0009251">
    <property type="term" value="P:glucan catabolic process"/>
    <property type="evidence" value="ECO:0007669"/>
    <property type="project" value="TreeGrafter"/>
</dbReference>
<dbReference type="SMART" id="SM00768">
    <property type="entry name" value="X8"/>
    <property type="match status" value="1"/>
</dbReference>
<keyword evidence="6" id="KW-1133">Transmembrane helix</keyword>
<dbReference type="InterPro" id="IPR050386">
    <property type="entry name" value="Glycosyl_hydrolase_5"/>
</dbReference>
<evidence type="ECO:0000256" key="7">
    <source>
        <dbReference type="SAM" id="SignalP"/>
    </source>
</evidence>
<organism evidence="9 10">
    <name type="scientific">Thraustotheca clavata</name>
    <dbReference type="NCBI Taxonomy" id="74557"/>
    <lineage>
        <taxon>Eukaryota</taxon>
        <taxon>Sar</taxon>
        <taxon>Stramenopiles</taxon>
        <taxon>Oomycota</taxon>
        <taxon>Saprolegniomycetes</taxon>
        <taxon>Saprolegniales</taxon>
        <taxon>Achlyaceae</taxon>
        <taxon>Thraustotheca</taxon>
    </lineage>
</organism>
<dbReference type="GO" id="GO:0009986">
    <property type="term" value="C:cell surface"/>
    <property type="evidence" value="ECO:0007669"/>
    <property type="project" value="TreeGrafter"/>
</dbReference>
<dbReference type="Pfam" id="PF00150">
    <property type="entry name" value="Cellulase"/>
    <property type="match status" value="1"/>
</dbReference>